<proteinExistence type="inferred from homology"/>
<dbReference type="AlphaFoldDB" id="A0ABD3NI84"/>
<dbReference type="PANTHER" id="PTHR12770:SF31">
    <property type="entry name" value="RUS FAMILY MEMBER 1"/>
    <property type="match status" value="1"/>
</dbReference>
<dbReference type="Pfam" id="PF04884">
    <property type="entry name" value="UVB_sens_prot"/>
    <property type="match status" value="1"/>
</dbReference>
<dbReference type="InterPro" id="IPR055412">
    <property type="entry name" value="UVB_sens_C"/>
</dbReference>
<name>A0ABD3NI84_9STRA</name>
<comment type="caution">
    <text evidence="8">The sequence shown here is derived from an EMBL/GenBank/DDBJ whole genome shotgun (WGS) entry which is preliminary data.</text>
</comment>
<dbReference type="InterPro" id="IPR054549">
    <property type="entry name" value="UVB_sens_RUS_dom"/>
</dbReference>
<feature type="domain" description="Protein root UVB sensitive/RUS" evidence="6">
    <location>
        <begin position="75"/>
        <end position="332"/>
    </location>
</feature>
<dbReference type="Proteomes" id="UP001530400">
    <property type="component" value="Unassembled WGS sequence"/>
</dbReference>
<evidence type="ECO:0000259" key="7">
    <source>
        <dbReference type="Pfam" id="PF24160"/>
    </source>
</evidence>
<dbReference type="PANTHER" id="PTHR12770">
    <property type="entry name" value="RUS1 FAMILY PROTEIN C16ORF58"/>
    <property type="match status" value="1"/>
</dbReference>
<evidence type="ECO:0000256" key="5">
    <source>
        <dbReference type="ARBA" id="ARBA00023136"/>
    </source>
</evidence>
<evidence type="ECO:0000256" key="3">
    <source>
        <dbReference type="ARBA" id="ARBA00022692"/>
    </source>
</evidence>
<evidence type="ECO:0000256" key="4">
    <source>
        <dbReference type="ARBA" id="ARBA00022989"/>
    </source>
</evidence>
<evidence type="ECO:0000313" key="9">
    <source>
        <dbReference type="Proteomes" id="UP001530400"/>
    </source>
</evidence>
<keyword evidence="5" id="KW-0472">Membrane</keyword>
<keyword evidence="3" id="KW-0812">Transmembrane</keyword>
<keyword evidence="4" id="KW-1133">Transmembrane helix</keyword>
<evidence type="ECO:0000256" key="2">
    <source>
        <dbReference type="ARBA" id="ARBA00007558"/>
    </source>
</evidence>
<comment type="subcellular location">
    <subcellularLocation>
        <location evidence="1">Membrane</location>
    </subcellularLocation>
</comment>
<evidence type="ECO:0000259" key="6">
    <source>
        <dbReference type="Pfam" id="PF04884"/>
    </source>
</evidence>
<feature type="domain" description="Root UVB sensitive protein C-terminal" evidence="7">
    <location>
        <begin position="345"/>
        <end position="505"/>
    </location>
</feature>
<organism evidence="8 9">
    <name type="scientific">Cyclotella atomus</name>
    <dbReference type="NCBI Taxonomy" id="382360"/>
    <lineage>
        <taxon>Eukaryota</taxon>
        <taxon>Sar</taxon>
        <taxon>Stramenopiles</taxon>
        <taxon>Ochrophyta</taxon>
        <taxon>Bacillariophyta</taxon>
        <taxon>Coscinodiscophyceae</taxon>
        <taxon>Thalassiosirophycidae</taxon>
        <taxon>Stephanodiscales</taxon>
        <taxon>Stephanodiscaceae</taxon>
        <taxon>Cyclotella</taxon>
    </lineage>
</organism>
<reference evidence="8 9" key="1">
    <citation type="submission" date="2024-10" db="EMBL/GenBank/DDBJ databases">
        <title>Updated reference genomes for cyclostephanoid diatoms.</title>
        <authorList>
            <person name="Roberts W.R."/>
            <person name="Alverson A.J."/>
        </authorList>
    </citation>
    <scope>NUCLEOTIDE SEQUENCE [LARGE SCALE GENOMIC DNA]</scope>
    <source>
        <strain evidence="8 9">AJA010-31</strain>
    </source>
</reference>
<evidence type="ECO:0000313" key="8">
    <source>
        <dbReference type="EMBL" id="KAL3775711.1"/>
    </source>
</evidence>
<dbReference type="InterPro" id="IPR006968">
    <property type="entry name" value="RUS_fam"/>
</dbReference>
<dbReference type="EMBL" id="JALLPJ020001141">
    <property type="protein sequence ID" value="KAL3775711.1"/>
    <property type="molecule type" value="Genomic_DNA"/>
</dbReference>
<dbReference type="GO" id="GO:0016020">
    <property type="term" value="C:membrane"/>
    <property type="evidence" value="ECO:0007669"/>
    <property type="project" value="UniProtKB-SubCell"/>
</dbReference>
<evidence type="ECO:0000256" key="1">
    <source>
        <dbReference type="ARBA" id="ARBA00004370"/>
    </source>
</evidence>
<comment type="similarity">
    <text evidence="2">Belongs to the RUS1 family.</text>
</comment>
<gene>
    <name evidence="8" type="ORF">ACHAWO_011911</name>
</gene>
<dbReference type="Pfam" id="PF24160">
    <property type="entry name" value="UVB_sens_C"/>
    <property type="match status" value="1"/>
</dbReference>
<sequence>MQYITHLLLVVASHNVKGGSYAFALASPSHPQPIQKVISRRAIGRYKQYFIGDVSHTNNTNEVKRASFSSRDVLNHMQSVLRSTFLPTTNQVSSLRQSGYLSYILYDNLQDLTTALRSVLATQRILEGVGVGRSGATALSATLNFLLRDGCGMIASLLFTSVAASTFRRNIKRWKYFADIMVDIGITVEILAPSVLSTRFHAWFLPLLCLGNVCKALCGVAAGSTGGALQMFWAVKLTGSEEGISEVSAKGGAQRTVIGGIGLILAGLTARWLDNGSVTSAGIKLQKKKLWISLYCLLTALHLTFNWMSLKLVALDWLNGWRLHRLVDDFLSSIEARTKDATCTTPVETSKAEPIFFLPELKWKKRHVPKYPIRLGVSFNDLIDQSNASATSLLTSARESNNDNYILKVGHTGRQLEKHRCILVAFTSECSSKEKAKAYLHACLVGRALTSLSLANAQTKYNISNEEDTVDQAEKTGSTEANAMWPVFERCAGEAGWKLDKTEVSTEGYEICFE</sequence>
<keyword evidence="9" id="KW-1185">Reference proteome</keyword>
<accession>A0ABD3NI84</accession>
<protein>
    <submittedName>
        <fullName evidence="8">Uncharacterized protein</fullName>
    </submittedName>
</protein>